<name>A0A3D8QD52_9HELO</name>
<dbReference type="STRING" id="1849047.A0A3D8QD52"/>
<gene>
    <name evidence="2" type="ORF">BP6252_12734</name>
</gene>
<dbReference type="AlphaFoldDB" id="A0A3D8QD52"/>
<accession>A0A3D8QD52</accession>
<dbReference type="Proteomes" id="UP000256645">
    <property type="component" value="Unassembled WGS sequence"/>
</dbReference>
<proteinExistence type="predicted"/>
<comment type="caution">
    <text evidence="2">The sequence shown here is derived from an EMBL/GenBank/DDBJ whole genome shotgun (WGS) entry which is preliminary data.</text>
</comment>
<sequence length="394" mass="43102">MSVLGRSISVIPRTYRQTCMKCLHTTPERFAATIKKSPRIRQAERKSNAPASVGQSIPKFGKERDSFESSLPPTVLLDSARKSGALNLDSEQALEILREFQIRGARPTVGWERNLCADFNIQPSTLTALARILNRCDGKSQRILGTRVKMTASKLDDAGATFDLIASALAHGTMDKNDFSAVLQQLGIMAKQEKKPEAMVLLGKVLLSQQRTSEALEWFSKATDHAADIPAVQALNYAGASEALVQKGRILLAMKDRKGAESAFRTAALDLDDPSGYFYLSQLEESGSTNQEVFLLKAAASGIVDACHNLGCIELARADAKLARSNTKTIEEFGMAREWFQVAAADGFGPSMINMASICKAAGQYEVALQWVERAESLPETAEQAKNLRIQWQM</sequence>
<evidence type="ECO:0000256" key="1">
    <source>
        <dbReference type="SAM" id="MobiDB-lite"/>
    </source>
</evidence>
<dbReference type="OrthoDB" id="5379420at2759"/>
<evidence type="ECO:0008006" key="4">
    <source>
        <dbReference type="Google" id="ProtNLM"/>
    </source>
</evidence>
<dbReference type="InterPro" id="IPR011990">
    <property type="entry name" value="TPR-like_helical_dom_sf"/>
</dbReference>
<reference evidence="2 3" key="1">
    <citation type="journal article" date="2018" name="IMA Fungus">
        <title>IMA Genome-F 9: Draft genome sequence of Annulohypoxylon stygium, Aspergillus mulundensis, Berkeleyomyces basicola (syn. Thielaviopsis basicola), Ceratocystis smalleyi, two Cercospora beticola strains, Coleophoma cylindrospora, Fusarium fracticaudum, Phialophora cf. hyalina, and Morchella septimelata.</title>
        <authorList>
            <person name="Wingfield B.D."/>
            <person name="Bills G.F."/>
            <person name="Dong Y."/>
            <person name="Huang W."/>
            <person name="Nel W.J."/>
            <person name="Swalarsk-Parry B.S."/>
            <person name="Vaghefi N."/>
            <person name="Wilken P.M."/>
            <person name="An Z."/>
            <person name="de Beer Z.W."/>
            <person name="De Vos L."/>
            <person name="Chen L."/>
            <person name="Duong T.A."/>
            <person name="Gao Y."/>
            <person name="Hammerbacher A."/>
            <person name="Kikkert J.R."/>
            <person name="Li Y."/>
            <person name="Li H."/>
            <person name="Li K."/>
            <person name="Li Q."/>
            <person name="Liu X."/>
            <person name="Ma X."/>
            <person name="Naidoo K."/>
            <person name="Pethybridge S.J."/>
            <person name="Sun J."/>
            <person name="Steenkamp E.T."/>
            <person name="van der Nest M.A."/>
            <person name="van Wyk S."/>
            <person name="Wingfield M.J."/>
            <person name="Xiong C."/>
            <person name="Yue Q."/>
            <person name="Zhang X."/>
        </authorList>
    </citation>
    <scope>NUCLEOTIDE SEQUENCE [LARGE SCALE GENOMIC DNA]</scope>
    <source>
        <strain evidence="2 3">BP6252</strain>
    </source>
</reference>
<dbReference type="EMBL" id="PDLM01000016">
    <property type="protein sequence ID" value="RDW59647.1"/>
    <property type="molecule type" value="Genomic_DNA"/>
</dbReference>
<evidence type="ECO:0000313" key="2">
    <source>
        <dbReference type="EMBL" id="RDW59647.1"/>
    </source>
</evidence>
<evidence type="ECO:0000313" key="3">
    <source>
        <dbReference type="Proteomes" id="UP000256645"/>
    </source>
</evidence>
<protein>
    <recommendedName>
        <fullName evidence="4">HCP-like protein</fullName>
    </recommendedName>
</protein>
<keyword evidence="3" id="KW-1185">Reference proteome</keyword>
<feature type="region of interest" description="Disordered" evidence="1">
    <location>
        <begin position="38"/>
        <end position="67"/>
    </location>
</feature>
<dbReference type="Gene3D" id="1.25.40.10">
    <property type="entry name" value="Tetratricopeptide repeat domain"/>
    <property type="match status" value="2"/>
</dbReference>
<dbReference type="SUPFAM" id="SSF81901">
    <property type="entry name" value="HCP-like"/>
    <property type="match status" value="1"/>
</dbReference>
<organism evidence="2 3">
    <name type="scientific">Coleophoma cylindrospora</name>
    <dbReference type="NCBI Taxonomy" id="1849047"/>
    <lineage>
        <taxon>Eukaryota</taxon>
        <taxon>Fungi</taxon>
        <taxon>Dikarya</taxon>
        <taxon>Ascomycota</taxon>
        <taxon>Pezizomycotina</taxon>
        <taxon>Leotiomycetes</taxon>
        <taxon>Helotiales</taxon>
        <taxon>Dermateaceae</taxon>
        <taxon>Coleophoma</taxon>
    </lineage>
</organism>